<dbReference type="GO" id="GO:0005576">
    <property type="term" value="C:extracellular region"/>
    <property type="evidence" value="ECO:0007669"/>
    <property type="project" value="UniProtKB-SubCell"/>
</dbReference>
<name>A0A8K0D9U5_IGNLU</name>
<dbReference type="InterPro" id="IPR018114">
    <property type="entry name" value="TRYPSIN_HIS"/>
</dbReference>
<dbReference type="PANTHER" id="PTHR24276">
    <property type="entry name" value="POLYSERASE-RELATED"/>
    <property type="match status" value="1"/>
</dbReference>
<dbReference type="GO" id="GO:0004252">
    <property type="term" value="F:serine-type endopeptidase activity"/>
    <property type="evidence" value="ECO:0007669"/>
    <property type="project" value="InterPro"/>
</dbReference>
<dbReference type="OrthoDB" id="6676947at2759"/>
<dbReference type="EMBL" id="VTPC01001485">
    <property type="protein sequence ID" value="KAF2901824.1"/>
    <property type="molecule type" value="Genomic_DNA"/>
</dbReference>
<keyword evidence="6" id="KW-1015">Disulfide bond</keyword>
<reference evidence="8" key="1">
    <citation type="submission" date="2019-08" db="EMBL/GenBank/DDBJ databases">
        <title>The genome of the North American firefly Photinus pyralis.</title>
        <authorList>
            <consortium name="Photinus pyralis genome working group"/>
            <person name="Fallon T.R."/>
            <person name="Sander Lower S.E."/>
            <person name="Weng J.-K."/>
        </authorList>
    </citation>
    <scope>NUCLEOTIDE SEQUENCE</scope>
    <source>
        <strain evidence="8">TRF0915ILg1</strain>
        <tissue evidence="8">Whole body</tissue>
    </source>
</reference>
<keyword evidence="9" id="KW-1185">Reference proteome</keyword>
<keyword evidence="3" id="KW-0645">Protease</keyword>
<comment type="caution">
    <text evidence="8">The sequence shown here is derived from an EMBL/GenBank/DDBJ whole genome shotgun (WGS) entry which is preliminary data.</text>
</comment>
<dbReference type="FunFam" id="2.40.10.10:FF:000036">
    <property type="entry name" value="Trypsin beta"/>
    <property type="match status" value="1"/>
</dbReference>
<dbReference type="CDD" id="cd00190">
    <property type="entry name" value="Tryp_SPc"/>
    <property type="match status" value="1"/>
</dbReference>
<organism evidence="8 9">
    <name type="scientific">Ignelater luminosus</name>
    <name type="common">Cucubano</name>
    <name type="synonym">Pyrophorus luminosus</name>
    <dbReference type="NCBI Taxonomy" id="2038154"/>
    <lineage>
        <taxon>Eukaryota</taxon>
        <taxon>Metazoa</taxon>
        <taxon>Ecdysozoa</taxon>
        <taxon>Arthropoda</taxon>
        <taxon>Hexapoda</taxon>
        <taxon>Insecta</taxon>
        <taxon>Pterygota</taxon>
        <taxon>Neoptera</taxon>
        <taxon>Endopterygota</taxon>
        <taxon>Coleoptera</taxon>
        <taxon>Polyphaga</taxon>
        <taxon>Elateriformia</taxon>
        <taxon>Elateroidea</taxon>
        <taxon>Elateridae</taxon>
        <taxon>Agrypninae</taxon>
        <taxon>Pyrophorini</taxon>
        <taxon>Ignelater</taxon>
    </lineage>
</organism>
<comment type="subcellular location">
    <subcellularLocation>
        <location evidence="1">Secreted</location>
        <location evidence="1">Extracellular space</location>
    </subcellularLocation>
</comment>
<dbReference type="PROSITE" id="PS00134">
    <property type="entry name" value="TRYPSIN_HIS"/>
    <property type="match status" value="1"/>
</dbReference>
<protein>
    <recommendedName>
        <fullName evidence="7">Peptidase S1 domain-containing protein</fullName>
    </recommendedName>
</protein>
<dbReference type="GO" id="GO:0006508">
    <property type="term" value="P:proteolysis"/>
    <property type="evidence" value="ECO:0007669"/>
    <property type="project" value="UniProtKB-KW"/>
</dbReference>
<dbReference type="InterPro" id="IPR001254">
    <property type="entry name" value="Trypsin_dom"/>
</dbReference>
<evidence type="ECO:0000256" key="6">
    <source>
        <dbReference type="ARBA" id="ARBA00023157"/>
    </source>
</evidence>
<accession>A0A8K0D9U5</accession>
<dbReference type="InterPro" id="IPR001314">
    <property type="entry name" value="Peptidase_S1A"/>
</dbReference>
<sequence>MKILYVYLMINLFQNGNCKFENSSSPRYRVVGGYRGDIKDFPAMASLVLKSPVGIDFRGGATIISEYWVVTAAHCSAYITDDDIINRLAYVRSNSTSWSKQYNEHLILKSYIHEKYDFNITDYDISIIKVREPFSGLYERPSKYAKLSYNYVDDSAVTTLGWGTTDADAEDPYVVTFLRYTRVNIINFETCKTRYREVNEVVTDRMVCASAPGRDACIYDSGGPLFQDNVLIGIVSWGSPKCADKILPGVYTKISLFHQWIRRKVMNESRWYKSSKRLRIGLHLPK</sequence>
<keyword evidence="5" id="KW-0720">Serine protease</keyword>
<keyword evidence="4" id="KW-0378">Hydrolase</keyword>
<dbReference type="InterPro" id="IPR050430">
    <property type="entry name" value="Peptidase_S1"/>
</dbReference>
<dbReference type="PRINTS" id="PR00722">
    <property type="entry name" value="CHYMOTRYPSIN"/>
</dbReference>
<dbReference type="SUPFAM" id="SSF50494">
    <property type="entry name" value="Trypsin-like serine proteases"/>
    <property type="match status" value="1"/>
</dbReference>
<dbReference type="SMART" id="SM00020">
    <property type="entry name" value="Tryp_SPc"/>
    <property type="match status" value="1"/>
</dbReference>
<dbReference type="Proteomes" id="UP000801492">
    <property type="component" value="Unassembled WGS sequence"/>
</dbReference>
<proteinExistence type="inferred from homology"/>
<dbReference type="Gene3D" id="2.40.10.10">
    <property type="entry name" value="Trypsin-like serine proteases"/>
    <property type="match status" value="1"/>
</dbReference>
<evidence type="ECO:0000259" key="7">
    <source>
        <dbReference type="PROSITE" id="PS50240"/>
    </source>
</evidence>
<evidence type="ECO:0000313" key="8">
    <source>
        <dbReference type="EMBL" id="KAF2901824.1"/>
    </source>
</evidence>
<dbReference type="AlphaFoldDB" id="A0A8K0D9U5"/>
<comment type="similarity">
    <text evidence="2">Belongs to the peptidase S1 family.</text>
</comment>
<evidence type="ECO:0000256" key="4">
    <source>
        <dbReference type="ARBA" id="ARBA00022801"/>
    </source>
</evidence>
<dbReference type="InterPro" id="IPR009003">
    <property type="entry name" value="Peptidase_S1_PA"/>
</dbReference>
<feature type="domain" description="Peptidase S1" evidence="7">
    <location>
        <begin position="30"/>
        <end position="266"/>
    </location>
</feature>
<dbReference type="Pfam" id="PF00089">
    <property type="entry name" value="Trypsin"/>
    <property type="match status" value="1"/>
</dbReference>
<dbReference type="PANTHER" id="PTHR24276:SF91">
    <property type="entry name" value="AT26814P-RELATED"/>
    <property type="match status" value="1"/>
</dbReference>
<evidence type="ECO:0000256" key="2">
    <source>
        <dbReference type="ARBA" id="ARBA00007664"/>
    </source>
</evidence>
<evidence type="ECO:0000256" key="5">
    <source>
        <dbReference type="ARBA" id="ARBA00022825"/>
    </source>
</evidence>
<dbReference type="InterPro" id="IPR043504">
    <property type="entry name" value="Peptidase_S1_PA_chymotrypsin"/>
</dbReference>
<evidence type="ECO:0000256" key="1">
    <source>
        <dbReference type="ARBA" id="ARBA00004239"/>
    </source>
</evidence>
<evidence type="ECO:0000256" key="3">
    <source>
        <dbReference type="ARBA" id="ARBA00022670"/>
    </source>
</evidence>
<dbReference type="PROSITE" id="PS50240">
    <property type="entry name" value="TRYPSIN_DOM"/>
    <property type="match status" value="1"/>
</dbReference>
<gene>
    <name evidence="8" type="ORF">ILUMI_04368</name>
</gene>
<evidence type="ECO:0000313" key="9">
    <source>
        <dbReference type="Proteomes" id="UP000801492"/>
    </source>
</evidence>